<evidence type="ECO:0000313" key="2">
    <source>
        <dbReference type="Proteomes" id="UP001596138"/>
    </source>
</evidence>
<dbReference type="InterPro" id="IPR021243">
    <property type="entry name" value="DUF2804"/>
</dbReference>
<name>A0ABW1SWD1_9ACTN</name>
<keyword evidence="2" id="KW-1185">Reference proteome</keyword>
<evidence type="ECO:0000313" key="1">
    <source>
        <dbReference type="EMBL" id="MFC6236245.1"/>
    </source>
</evidence>
<dbReference type="Pfam" id="PF10974">
    <property type="entry name" value="DUF2804"/>
    <property type="match status" value="1"/>
</dbReference>
<reference evidence="2" key="1">
    <citation type="journal article" date="2019" name="Int. J. Syst. Evol. Microbiol.">
        <title>The Global Catalogue of Microorganisms (GCM) 10K type strain sequencing project: providing services to taxonomists for standard genome sequencing and annotation.</title>
        <authorList>
            <consortium name="The Broad Institute Genomics Platform"/>
            <consortium name="The Broad Institute Genome Sequencing Center for Infectious Disease"/>
            <person name="Wu L."/>
            <person name="Ma J."/>
        </authorList>
    </citation>
    <scope>NUCLEOTIDE SEQUENCE [LARGE SCALE GENOMIC DNA]</scope>
    <source>
        <strain evidence="2">CGMCC 4.7317</strain>
    </source>
</reference>
<protein>
    <submittedName>
        <fullName evidence="1">DUF2804 domain-containing protein</fullName>
    </submittedName>
</protein>
<dbReference type="PANTHER" id="PTHR35868">
    <property type="entry name" value="DUF2804 DOMAIN-CONTAINING PROTEIN-RELATED"/>
    <property type="match status" value="1"/>
</dbReference>
<accession>A0ABW1SWD1</accession>
<proteinExistence type="predicted"/>
<organism evidence="1 2">
    <name type="scientific">Longivirga aurantiaca</name>
    <dbReference type="NCBI Taxonomy" id="1837743"/>
    <lineage>
        <taxon>Bacteria</taxon>
        <taxon>Bacillati</taxon>
        <taxon>Actinomycetota</taxon>
        <taxon>Actinomycetes</taxon>
        <taxon>Sporichthyales</taxon>
        <taxon>Sporichthyaceae</taxon>
        <taxon>Longivirga</taxon>
    </lineage>
</organism>
<dbReference type="Proteomes" id="UP001596138">
    <property type="component" value="Unassembled WGS sequence"/>
</dbReference>
<comment type="caution">
    <text evidence="1">The sequence shown here is derived from an EMBL/GenBank/DDBJ whole genome shotgun (WGS) entry which is preliminary data.</text>
</comment>
<dbReference type="PANTHER" id="PTHR35868:SF3">
    <property type="entry name" value="DUF2804 DOMAIN-CONTAINING PROTEIN"/>
    <property type="match status" value="1"/>
</dbReference>
<sequence>MTEREITGPVDLCTPKGRVNRDAVGWTRQPLHRTAVPGWGRTKRWEYWGVMTPSVFVGLTVSSLDYAGVEAVYVLDRATGREHVHEAVVPLARGVVLPDRCGTGRASASAKDLRIELVEVAGGTHISATAPGIEVDVVAALPEGHERMGVVVPWSDTRFQYTVKDVGRPVSGTVVVDGAQHEVGGAGSFGVLDHGRGRWPYSLTWNWGAGHGTVDGRGIGVQVGGLWTDGTGSTENALVVDGVVHKESGTLRWEYDRADWLRPWRIRTIDSDRVDLAFTPRHERVARTNLLVVANETHQCFGTWSGWMSTDDGEHVRVDGAEGWAEEARNRW</sequence>
<dbReference type="RefSeq" id="WP_386763294.1">
    <property type="nucleotide sequence ID" value="NZ_JBHSTI010000001.1"/>
</dbReference>
<gene>
    <name evidence="1" type="ORF">ACFQGU_00010</name>
</gene>
<dbReference type="EMBL" id="JBHSTI010000001">
    <property type="protein sequence ID" value="MFC6236245.1"/>
    <property type="molecule type" value="Genomic_DNA"/>
</dbReference>